<keyword evidence="6" id="KW-0012">Acyltransferase</keyword>
<feature type="domain" description="Phospholipid/glycerol acyltransferase" evidence="8">
    <location>
        <begin position="84"/>
        <end position="208"/>
    </location>
</feature>
<organism evidence="9 10">
    <name type="scientific">Liquidambar formosana</name>
    <name type="common">Formosan gum</name>
    <dbReference type="NCBI Taxonomy" id="63359"/>
    <lineage>
        <taxon>Eukaryota</taxon>
        <taxon>Viridiplantae</taxon>
        <taxon>Streptophyta</taxon>
        <taxon>Embryophyta</taxon>
        <taxon>Tracheophyta</taxon>
        <taxon>Spermatophyta</taxon>
        <taxon>Magnoliopsida</taxon>
        <taxon>eudicotyledons</taxon>
        <taxon>Gunneridae</taxon>
        <taxon>Pentapetalae</taxon>
        <taxon>Saxifragales</taxon>
        <taxon>Altingiaceae</taxon>
        <taxon>Liquidambar</taxon>
    </lineage>
</organism>
<dbReference type="GO" id="GO:0008374">
    <property type="term" value="F:O-acyltransferase activity"/>
    <property type="evidence" value="ECO:0007669"/>
    <property type="project" value="TreeGrafter"/>
</dbReference>
<dbReference type="EMBL" id="JBBPBK010000005">
    <property type="protein sequence ID" value="KAK9285404.1"/>
    <property type="molecule type" value="Genomic_DNA"/>
</dbReference>
<keyword evidence="10" id="KW-1185">Reference proteome</keyword>
<sequence length="307" mass="34261">MLSSLDVVHHHHQHVVVGGRKEGKMRRMEWAAGANHMGGLPRKMVFMAVGALAKVAATLLNSTSVHNADTLIRLVRSRPPGVPLITVSNHMSTLDDPVMWGFKGFPTTDAKLARWVLAAEDICFKNALLSYFFRLGKCIPITRGAGIYQEHMNEALERLSDGAWLHTFPEGKVSQEDKPIRRLKWGTASLIARAPVTPIVLPIVHHGFEEVMPENFFCGRRPPFPLCNKNIKIIIGEPIEFNLPKLRKMAISMSRDSSFSSVGWPSTSRCGLHEAAQRCLYATISEHIQTVMESLRSFGKTFRSSKV</sequence>
<evidence type="ECO:0000256" key="7">
    <source>
        <dbReference type="RuleBase" id="RU365062"/>
    </source>
</evidence>
<evidence type="ECO:0000256" key="1">
    <source>
        <dbReference type="ARBA" id="ARBA00004370"/>
    </source>
</evidence>
<dbReference type="SUPFAM" id="SSF69593">
    <property type="entry name" value="Glycerol-3-phosphate (1)-acyltransferase"/>
    <property type="match status" value="1"/>
</dbReference>
<comment type="subcellular location">
    <subcellularLocation>
        <location evidence="1">Membrane</location>
    </subcellularLocation>
</comment>
<evidence type="ECO:0000256" key="2">
    <source>
        <dbReference type="ARBA" id="ARBA00010524"/>
    </source>
</evidence>
<evidence type="ECO:0000256" key="4">
    <source>
        <dbReference type="ARBA" id="ARBA00023098"/>
    </source>
</evidence>
<comment type="caution">
    <text evidence="9">The sequence shown here is derived from an EMBL/GenBank/DDBJ whole genome shotgun (WGS) entry which is preliminary data.</text>
</comment>
<dbReference type="GO" id="GO:0006644">
    <property type="term" value="P:phospholipid metabolic process"/>
    <property type="evidence" value="ECO:0007669"/>
    <property type="project" value="InterPro"/>
</dbReference>
<evidence type="ECO:0000256" key="5">
    <source>
        <dbReference type="ARBA" id="ARBA00023136"/>
    </source>
</evidence>
<dbReference type="Proteomes" id="UP001415857">
    <property type="component" value="Unassembled WGS sequence"/>
</dbReference>
<evidence type="ECO:0000313" key="10">
    <source>
        <dbReference type="Proteomes" id="UP001415857"/>
    </source>
</evidence>
<proteinExistence type="inferred from homology"/>
<evidence type="ECO:0000259" key="8">
    <source>
        <dbReference type="SMART" id="SM00563"/>
    </source>
</evidence>
<keyword evidence="4" id="KW-0443">Lipid metabolism</keyword>
<keyword evidence="3" id="KW-0808">Transferase</keyword>
<protein>
    <recommendedName>
        <fullName evidence="7">Tafazzin family protein</fullName>
    </recommendedName>
</protein>
<dbReference type="AlphaFoldDB" id="A0AAP0RWB9"/>
<evidence type="ECO:0000313" key="9">
    <source>
        <dbReference type="EMBL" id="KAK9285404.1"/>
    </source>
</evidence>
<gene>
    <name evidence="9" type="ORF">L1049_024596</name>
</gene>
<evidence type="ECO:0000256" key="6">
    <source>
        <dbReference type="ARBA" id="ARBA00023315"/>
    </source>
</evidence>
<dbReference type="GO" id="GO:0016020">
    <property type="term" value="C:membrane"/>
    <property type="evidence" value="ECO:0007669"/>
    <property type="project" value="UniProtKB-SubCell"/>
</dbReference>
<dbReference type="PRINTS" id="PR00979">
    <property type="entry name" value="TAFAZZIN"/>
</dbReference>
<dbReference type="SMART" id="SM00563">
    <property type="entry name" value="PlsC"/>
    <property type="match status" value="1"/>
</dbReference>
<dbReference type="Pfam" id="PF01553">
    <property type="entry name" value="Acyltransferase"/>
    <property type="match status" value="1"/>
</dbReference>
<dbReference type="InterPro" id="IPR000872">
    <property type="entry name" value="Tafazzin"/>
</dbReference>
<reference evidence="9 10" key="1">
    <citation type="journal article" date="2024" name="Plant J.">
        <title>Genome sequences and population genomics reveal climatic adaptation and genomic divergence between two closely related sweetgum species.</title>
        <authorList>
            <person name="Xu W.Q."/>
            <person name="Ren C.Q."/>
            <person name="Zhang X.Y."/>
            <person name="Comes H.P."/>
            <person name="Liu X.H."/>
            <person name="Li Y.G."/>
            <person name="Kettle C.J."/>
            <person name="Jalonen R."/>
            <person name="Gaisberger H."/>
            <person name="Ma Y.Z."/>
            <person name="Qiu Y.X."/>
        </authorList>
    </citation>
    <scope>NUCLEOTIDE SEQUENCE [LARGE SCALE GENOMIC DNA]</scope>
    <source>
        <strain evidence="9">Hangzhou</strain>
    </source>
</reference>
<dbReference type="PANTHER" id="PTHR12497">
    <property type="entry name" value="TAZ PROTEIN TAFAZZIN"/>
    <property type="match status" value="1"/>
</dbReference>
<comment type="similarity">
    <text evidence="2 7">Belongs to the taffazin family.</text>
</comment>
<accession>A0AAP0RWB9</accession>
<evidence type="ECO:0000256" key="3">
    <source>
        <dbReference type="ARBA" id="ARBA00022679"/>
    </source>
</evidence>
<dbReference type="InterPro" id="IPR002123">
    <property type="entry name" value="Plipid/glycerol_acylTrfase"/>
</dbReference>
<keyword evidence="5" id="KW-0472">Membrane</keyword>
<dbReference type="CDD" id="cd07989">
    <property type="entry name" value="LPLAT_AGPAT-like"/>
    <property type="match status" value="1"/>
</dbReference>
<name>A0AAP0RWB9_LIQFO</name>
<dbReference type="PANTHER" id="PTHR12497:SF5">
    <property type="entry name" value="N-ACYLPHOSPHATIDYLETHANOLAMINE SYNTHASE"/>
    <property type="match status" value="1"/>
</dbReference>